<keyword evidence="4" id="KW-1185">Reference proteome</keyword>
<dbReference type="InterPro" id="IPR001789">
    <property type="entry name" value="Sig_transdc_resp-reg_receiver"/>
</dbReference>
<gene>
    <name evidence="3" type="ORF">ACFQT0_23075</name>
</gene>
<evidence type="ECO:0000313" key="4">
    <source>
        <dbReference type="Proteomes" id="UP001596513"/>
    </source>
</evidence>
<protein>
    <recommendedName>
        <fullName evidence="2">Response regulatory domain-containing protein</fullName>
    </recommendedName>
</protein>
<dbReference type="SUPFAM" id="SSF52172">
    <property type="entry name" value="CheY-like"/>
    <property type="match status" value="1"/>
</dbReference>
<dbReference type="EMBL" id="JBHTEK010000001">
    <property type="protein sequence ID" value="MFC7669929.1"/>
    <property type="molecule type" value="Genomic_DNA"/>
</dbReference>
<sequence length="43" mass="4398">MHDDPSLVSTVLAEGAHSYLVKNTSPEEMRSAILAAAAAGTNA</sequence>
<proteinExistence type="predicted"/>
<reference evidence="4" key="1">
    <citation type="journal article" date="2019" name="Int. J. Syst. Evol. Microbiol.">
        <title>The Global Catalogue of Microorganisms (GCM) 10K type strain sequencing project: providing services to taxonomists for standard genome sequencing and annotation.</title>
        <authorList>
            <consortium name="The Broad Institute Genomics Platform"/>
            <consortium name="The Broad Institute Genome Sequencing Center for Infectious Disease"/>
            <person name="Wu L."/>
            <person name="Ma J."/>
        </authorList>
    </citation>
    <scope>NUCLEOTIDE SEQUENCE [LARGE SCALE GENOMIC DNA]</scope>
    <source>
        <strain evidence="4">JCM 19635</strain>
    </source>
</reference>
<accession>A0ABW2UC60</accession>
<evidence type="ECO:0000313" key="3">
    <source>
        <dbReference type="EMBL" id="MFC7669929.1"/>
    </source>
</evidence>
<comment type="caution">
    <text evidence="1">Lacks conserved residue(s) required for the propagation of feature annotation.</text>
</comment>
<feature type="domain" description="Response regulatory" evidence="2">
    <location>
        <begin position="1"/>
        <end position="37"/>
    </location>
</feature>
<organism evidence="3 4">
    <name type="scientific">Hymenobacter humi</name>
    <dbReference type="NCBI Taxonomy" id="1411620"/>
    <lineage>
        <taxon>Bacteria</taxon>
        <taxon>Pseudomonadati</taxon>
        <taxon>Bacteroidota</taxon>
        <taxon>Cytophagia</taxon>
        <taxon>Cytophagales</taxon>
        <taxon>Hymenobacteraceae</taxon>
        <taxon>Hymenobacter</taxon>
    </lineage>
</organism>
<dbReference type="RefSeq" id="WP_380205400.1">
    <property type="nucleotide sequence ID" value="NZ_JBHTEK010000001.1"/>
</dbReference>
<evidence type="ECO:0000256" key="1">
    <source>
        <dbReference type="PROSITE-ProRule" id="PRU00169"/>
    </source>
</evidence>
<dbReference type="InterPro" id="IPR011006">
    <property type="entry name" value="CheY-like_superfamily"/>
</dbReference>
<comment type="caution">
    <text evidence="3">The sequence shown here is derived from an EMBL/GenBank/DDBJ whole genome shotgun (WGS) entry which is preliminary data.</text>
</comment>
<dbReference type="PROSITE" id="PS50110">
    <property type="entry name" value="RESPONSE_REGULATORY"/>
    <property type="match status" value="1"/>
</dbReference>
<dbReference type="Proteomes" id="UP001596513">
    <property type="component" value="Unassembled WGS sequence"/>
</dbReference>
<evidence type="ECO:0000259" key="2">
    <source>
        <dbReference type="PROSITE" id="PS50110"/>
    </source>
</evidence>
<name>A0ABW2UC60_9BACT</name>